<protein>
    <submittedName>
        <fullName evidence="1">CLUMA_CG008512, isoform A</fullName>
    </submittedName>
</protein>
<name>A0A1J1I5L1_9DIPT</name>
<reference evidence="1 2" key="1">
    <citation type="submission" date="2015-04" db="EMBL/GenBank/DDBJ databases">
        <authorList>
            <person name="Syromyatnikov M.Y."/>
            <person name="Popov V.N."/>
        </authorList>
    </citation>
    <scope>NUCLEOTIDE SEQUENCE [LARGE SCALE GENOMIC DNA]</scope>
</reference>
<dbReference type="Proteomes" id="UP000183832">
    <property type="component" value="Unassembled WGS sequence"/>
</dbReference>
<keyword evidence="2" id="KW-1185">Reference proteome</keyword>
<gene>
    <name evidence="1" type="ORF">CLUMA_CG008512</name>
</gene>
<dbReference type="AlphaFoldDB" id="A0A1J1I5L1"/>
<organism evidence="1 2">
    <name type="scientific">Clunio marinus</name>
    <dbReference type="NCBI Taxonomy" id="568069"/>
    <lineage>
        <taxon>Eukaryota</taxon>
        <taxon>Metazoa</taxon>
        <taxon>Ecdysozoa</taxon>
        <taxon>Arthropoda</taxon>
        <taxon>Hexapoda</taxon>
        <taxon>Insecta</taxon>
        <taxon>Pterygota</taxon>
        <taxon>Neoptera</taxon>
        <taxon>Endopterygota</taxon>
        <taxon>Diptera</taxon>
        <taxon>Nematocera</taxon>
        <taxon>Chironomoidea</taxon>
        <taxon>Chironomidae</taxon>
        <taxon>Clunio</taxon>
    </lineage>
</organism>
<sequence length="86" mass="10208">MASDRLNRNVTVEYERRIFLTLSCLISLHTFDCSDHSEENRKLCDLSKLFFQNDLTKKIDLEKVYPKDFGTITPRSDFLHDLSHER</sequence>
<accession>A0A1J1I5L1</accession>
<evidence type="ECO:0000313" key="1">
    <source>
        <dbReference type="EMBL" id="CRK95026.1"/>
    </source>
</evidence>
<dbReference type="EMBL" id="CVRI01000040">
    <property type="protein sequence ID" value="CRK95026.1"/>
    <property type="molecule type" value="Genomic_DNA"/>
</dbReference>
<evidence type="ECO:0000313" key="2">
    <source>
        <dbReference type="Proteomes" id="UP000183832"/>
    </source>
</evidence>
<proteinExistence type="predicted"/>